<feature type="domain" description="DC1" evidence="3">
    <location>
        <begin position="143"/>
        <end position="191"/>
    </location>
</feature>
<dbReference type="PANTHER" id="PTHR46288">
    <property type="entry name" value="PHORBOL-ESTER/DAG-TYPE DOMAIN-CONTAINING PROTEIN"/>
    <property type="match status" value="1"/>
</dbReference>
<feature type="domain" description="DC1" evidence="3">
    <location>
        <begin position="87"/>
        <end position="134"/>
    </location>
</feature>
<evidence type="ECO:0000256" key="1">
    <source>
        <dbReference type="ARBA" id="ARBA00022737"/>
    </source>
</evidence>
<dbReference type="PANTHER" id="PTHR46288:SF80">
    <property type="entry name" value="CYSTEINE_HISTIDINE-RICH C1 DOMAIN FAMILY PROTEIN"/>
    <property type="match status" value="1"/>
</dbReference>
<accession>A0A068TRM1</accession>
<dbReference type="InterPro" id="IPR046349">
    <property type="entry name" value="C1-like_sf"/>
</dbReference>
<proteinExistence type="predicted"/>
<reference evidence="5" key="1">
    <citation type="journal article" date="2014" name="Science">
        <title>The coffee genome provides insight into the convergent evolution of caffeine biosynthesis.</title>
        <authorList>
            <person name="Denoeud F."/>
            <person name="Carretero-Paulet L."/>
            <person name="Dereeper A."/>
            <person name="Droc G."/>
            <person name="Guyot R."/>
            <person name="Pietrella M."/>
            <person name="Zheng C."/>
            <person name="Alberti A."/>
            <person name="Anthony F."/>
            <person name="Aprea G."/>
            <person name="Aury J.M."/>
            <person name="Bento P."/>
            <person name="Bernard M."/>
            <person name="Bocs S."/>
            <person name="Campa C."/>
            <person name="Cenci A."/>
            <person name="Combes M.C."/>
            <person name="Crouzillat D."/>
            <person name="Da Silva C."/>
            <person name="Daddiego L."/>
            <person name="De Bellis F."/>
            <person name="Dussert S."/>
            <person name="Garsmeur O."/>
            <person name="Gayraud T."/>
            <person name="Guignon V."/>
            <person name="Jahn K."/>
            <person name="Jamilloux V."/>
            <person name="Joet T."/>
            <person name="Labadie K."/>
            <person name="Lan T."/>
            <person name="Leclercq J."/>
            <person name="Lepelley M."/>
            <person name="Leroy T."/>
            <person name="Li L.T."/>
            <person name="Librado P."/>
            <person name="Lopez L."/>
            <person name="Munoz A."/>
            <person name="Noel B."/>
            <person name="Pallavicini A."/>
            <person name="Perrotta G."/>
            <person name="Poncet V."/>
            <person name="Pot D."/>
            <person name="Priyono X."/>
            <person name="Rigoreau M."/>
            <person name="Rouard M."/>
            <person name="Rozas J."/>
            <person name="Tranchant-Dubreuil C."/>
            <person name="VanBuren R."/>
            <person name="Zhang Q."/>
            <person name="Andrade A.C."/>
            <person name="Argout X."/>
            <person name="Bertrand B."/>
            <person name="de Kochko A."/>
            <person name="Graziosi G."/>
            <person name="Henry R.J."/>
            <person name="Jayarama X."/>
            <person name="Ming R."/>
            <person name="Nagai C."/>
            <person name="Rounsley S."/>
            <person name="Sankoff D."/>
            <person name="Giuliano G."/>
            <person name="Albert V.A."/>
            <person name="Wincker P."/>
            <person name="Lashermes P."/>
        </authorList>
    </citation>
    <scope>NUCLEOTIDE SEQUENCE [LARGE SCALE GENOMIC DNA]</scope>
    <source>
        <strain evidence="5">cv. DH200-94</strain>
    </source>
</reference>
<dbReference type="InParanoid" id="A0A068TRM1"/>
<dbReference type="CDD" id="cd00029">
    <property type="entry name" value="C1"/>
    <property type="match status" value="1"/>
</dbReference>
<dbReference type="OrthoDB" id="1877533at2759"/>
<evidence type="ECO:0000259" key="3">
    <source>
        <dbReference type="Pfam" id="PF03107"/>
    </source>
</evidence>
<dbReference type="InterPro" id="IPR004146">
    <property type="entry name" value="DC1"/>
</dbReference>
<dbReference type="Proteomes" id="UP000295252">
    <property type="component" value="Chromosome VI"/>
</dbReference>
<evidence type="ECO:0000313" key="4">
    <source>
        <dbReference type="EMBL" id="CDO98652.1"/>
    </source>
</evidence>
<feature type="domain" description="DC1" evidence="3">
    <location>
        <begin position="32"/>
        <end position="77"/>
    </location>
</feature>
<dbReference type="Gramene" id="CDO98652">
    <property type="protein sequence ID" value="CDO98652"/>
    <property type="gene ID" value="GSCOC_T00022816001"/>
</dbReference>
<dbReference type="STRING" id="49390.A0A068TRM1"/>
<dbReference type="PhylomeDB" id="A0A068TRM1"/>
<keyword evidence="5" id="KW-1185">Reference proteome</keyword>
<dbReference type="SUPFAM" id="SSF57889">
    <property type="entry name" value="Cysteine-rich domain"/>
    <property type="match status" value="2"/>
</dbReference>
<dbReference type="Pfam" id="PF03107">
    <property type="entry name" value="C1_2"/>
    <property type="match status" value="3"/>
</dbReference>
<dbReference type="AlphaFoldDB" id="A0A068TRM1"/>
<organism evidence="4 5">
    <name type="scientific">Coffea canephora</name>
    <name type="common">Robusta coffee</name>
    <dbReference type="NCBI Taxonomy" id="49390"/>
    <lineage>
        <taxon>Eukaryota</taxon>
        <taxon>Viridiplantae</taxon>
        <taxon>Streptophyta</taxon>
        <taxon>Embryophyta</taxon>
        <taxon>Tracheophyta</taxon>
        <taxon>Spermatophyta</taxon>
        <taxon>Magnoliopsida</taxon>
        <taxon>eudicotyledons</taxon>
        <taxon>Gunneridae</taxon>
        <taxon>Pentapetalae</taxon>
        <taxon>asterids</taxon>
        <taxon>lamiids</taxon>
        <taxon>Gentianales</taxon>
        <taxon>Rubiaceae</taxon>
        <taxon>Ixoroideae</taxon>
        <taxon>Gardenieae complex</taxon>
        <taxon>Bertiereae - Coffeeae clade</taxon>
        <taxon>Coffeeae</taxon>
        <taxon>Coffea</taxon>
    </lineage>
</organism>
<evidence type="ECO:0000313" key="5">
    <source>
        <dbReference type="Proteomes" id="UP000295252"/>
    </source>
</evidence>
<dbReference type="EMBL" id="HG739086">
    <property type="protein sequence ID" value="CDO98652.1"/>
    <property type="molecule type" value="Genomic_DNA"/>
</dbReference>
<keyword evidence="1" id="KW-0677">Repeat</keyword>
<evidence type="ECO:0000256" key="2">
    <source>
        <dbReference type="SAM" id="MobiDB-lite"/>
    </source>
</evidence>
<sequence length="387" mass="41348">MGRIDNAPSPKMKHFSHPHELELWSGTTSFQSHQQTLMPTDSTTTTTTLRCSACQLTSTENMYICRPCNFSLHLSCAQFPRVFNHPAHKNHVLTLLPVAAYAGGIFNCDACNRRGNGFSYHCGSCEYDLHVLCASKPLRFTHPSHFCQLELTFTNPYGNAKGFSCDVCHKFGSKQWLYRCSACEFDVHLDCTTVPTPTTTAPTQVKHQGPFPTRYIHSQVGLGQSAEPTHQQYMHSARMVAVADNSTHRPQMGPTDMALMGVGPILSGPPIAGPDVSMPSASTGQLGNYWPMGQVMDGPPLVRPNVLMHSASAGQLGYVSPVGHTTSGLMNSAMQGIVEGGGQQVGQTLVQGVIGGGGSGGGGDGGWGGDGTSIPGSLFDDSLYTQN</sequence>
<gene>
    <name evidence="4" type="ORF">GSCOC_T00022816001</name>
</gene>
<dbReference type="OMA" id="LINHPAH"/>
<feature type="compositionally biased region" description="Gly residues" evidence="2">
    <location>
        <begin position="354"/>
        <end position="371"/>
    </location>
</feature>
<protein>
    <recommendedName>
        <fullName evidence="3">DC1 domain-containing protein</fullName>
    </recommendedName>
</protein>
<feature type="region of interest" description="Disordered" evidence="2">
    <location>
        <begin position="354"/>
        <end position="387"/>
    </location>
</feature>
<name>A0A068TRM1_COFCA</name>